<organism evidence="1 2">
    <name type="scientific">Geodermatophilus dictyosporus</name>
    <dbReference type="NCBI Taxonomy" id="1523247"/>
    <lineage>
        <taxon>Bacteria</taxon>
        <taxon>Bacillati</taxon>
        <taxon>Actinomycetota</taxon>
        <taxon>Actinomycetes</taxon>
        <taxon>Geodermatophilales</taxon>
        <taxon>Geodermatophilaceae</taxon>
        <taxon>Geodermatophilus</taxon>
    </lineage>
</organism>
<dbReference type="STRING" id="1523247.SAMN05660464_4534"/>
<accession>A0A1I5TV55</accession>
<evidence type="ECO:0000313" key="2">
    <source>
        <dbReference type="Proteomes" id="UP000198857"/>
    </source>
</evidence>
<proteinExistence type="predicted"/>
<dbReference type="SUPFAM" id="SSF88713">
    <property type="entry name" value="Glycoside hydrolase/deacetylase"/>
    <property type="match status" value="1"/>
</dbReference>
<dbReference type="NCBIfam" id="NF003814">
    <property type="entry name" value="PRK05406.1-3"/>
    <property type="match status" value="1"/>
</dbReference>
<dbReference type="PANTHER" id="PTHR30292">
    <property type="entry name" value="UNCHARACTERIZED PROTEIN YBGL-RELATED"/>
    <property type="match status" value="1"/>
</dbReference>
<dbReference type="RefSeq" id="WP_091115144.1">
    <property type="nucleotide sequence ID" value="NZ_FOWQ01000009.1"/>
</dbReference>
<dbReference type="Pfam" id="PF03746">
    <property type="entry name" value="LamB_YcsF"/>
    <property type="match status" value="1"/>
</dbReference>
<name>A0A1I5TV55_9ACTN</name>
<dbReference type="OrthoDB" id="9773478at2"/>
<dbReference type="EMBL" id="FOWQ01000009">
    <property type="protein sequence ID" value="SFP86923.1"/>
    <property type="molecule type" value="Genomic_DNA"/>
</dbReference>
<evidence type="ECO:0000313" key="1">
    <source>
        <dbReference type="EMBL" id="SFP86923.1"/>
    </source>
</evidence>
<sequence>MTVSINSDMGESYGIHSFGNDEALLPLVDAVNVACGFHAGDPVGIHEVVTAAASAGVAVGAHPGLPDPVGFGRREMALTPEEVRDLVLYQVGALRAFLDAEGVRLSHIKPHGSLYGMVGRDEALMDAVCDVAVQYGVPVYGLVGTAHERVAGRRGVPFVGEFFVDLGYRADGSLIIARRPHATPPELAERRARLALAEGEAETDTGTRIPVTFESICVHSDTPNAVEVATAVRGVVAAARTENPGGSVA</sequence>
<dbReference type="GO" id="GO:0005975">
    <property type="term" value="P:carbohydrate metabolic process"/>
    <property type="evidence" value="ECO:0007669"/>
    <property type="project" value="InterPro"/>
</dbReference>
<dbReference type="Gene3D" id="3.20.20.370">
    <property type="entry name" value="Glycoside hydrolase/deacetylase"/>
    <property type="match status" value="1"/>
</dbReference>
<dbReference type="InterPro" id="IPR011330">
    <property type="entry name" value="Glyco_hydro/deAcase_b/a-brl"/>
</dbReference>
<dbReference type="InterPro" id="IPR005501">
    <property type="entry name" value="LamB/YcsF/PxpA-like"/>
</dbReference>
<dbReference type="PANTHER" id="PTHR30292:SF0">
    <property type="entry name" value="5-OXOPROLINASE SUBUNIT A"/>
    <property type="match status" value="1"/>
</dbReference>
<reference evidence="2" key="1">
    <citation type="submission" date="2016-10" db="EMBL/GenBank/DDBJ databases">
        <authorList>
            <person name="Varghese N."/>
            <person name="Submissions S."/>
        </authorList>
    </citation>
    <scope>NUCLEOTIDE SEQUENCE [LARGE SCALE GENOMIC DNA]</scope>
    <source>
        <strain evidence="2">DSM 44208</strain>
    </source>
</reference>
<dbReference type="Proteomes" id="UP000198857">
    <property type="component" value="Unassembled WGS sequence"/>
</dbReference>
<keyword evidence="2" id="KW-1185">Reference proteome</keyword>
<dbReference type="AlphaFoldDB" id="A0A1I5TV55"/>
<protein>
    <submittedName>
        <fullName evidence="1">UPF0271 protein</fullName>
    </submittedName>
</protein>
<gene>
    <name evidence="1" type="ORF">SAMN05660464_4534</name>
</gene>